<name>A0A7W1XAB9_9BACL</name>
<dbReference type="AlphaFoldDB" id="A0A7W1XAB9"/>
<comment type="caution">
    <text evidence="1">The sequence shown here is derived from an EMBL/GenBank/DDBJ whole genome shotgun (WGS) entry which is preliminary data.</text>
</comment>
<proteinExistence type="predicted"/>
<dbReference type="EMBL" id="JACEIP010000010">
    <property type="protein sequence ID" value="MBA4542888.1"/>
    <property type="molecule type" value="Genomic_DNA"/>
</dbReference>
<evidence type="ECO:0000313" key="1">
    <source>
        <dbReference type="EMBL" id="MBA4542888.1"/>
    </source>
</evidence>
<dbReference type="InterPro" id="IPR011855">
    <property type="entry name" value="Phgtail_TP901_1"/>
</dbReference>
<dbReference type="Gene3D" id="4.10.410.40">
    <property type="match status" value="1"/>
</dbReference>
<dbReference type="Proteomes" id="UP000530514">
    <property type="component" value="Unassembled WGS sequence"/>
</dbReference>
<dbReference type="NCBIfam" id="NF047353">
    <property type="entry name" value="tube_lmo2291"/>
    <property type="match status" value="1"/>
</dbReference>
<dbReference type="OrthoDB" id="3194804at2"/>
<keyword evidence="2" id="KW-1185">Reference proteome</keyword>
<gene>
    <name evidence="1" type="ORF">H1164_08235</name>
</gene>
<evidence type="ECO:0000313" key="2">
    <source>
        <dbReference type="Proteomes" id="UP000530514"/>
    </source>
</evidence>
<organism evidence="1 2">
    <name type="scientific">Thermoactinomyces daqus</name>
    <dbReference type="NCBI Taxonomy" id="1329516"/>
    <lineage>
        <taxon>Bacteria</taxon>
        <taxon>Bacillati</taxon>
        <taxon>Bacillota</taxon>
        <taxon>Bacilli</taxon>
        <taxon>Bacillales</taxon>
        <taxon>Thermoactinomycetaceae</taxon>
        <taxon>Thermoactinomyces</taxon>
    </lineage>
</organism>
<accession>A0A7W1XAB9</accession>
<protein>
    <submittedName>
        <fullName evidence="1">Phage tail protein</fullName>
    </submittedName>
</protein>
<reference evidence="1 2" key="1">
    <citation type="submission" date="2020-07" db="EMBL/GenBank/DDBJ databases">
        <authorList>
            <person name="Feng H."/>
        </authorList>
    </citation>
    <scope>NUCLEOTIDE SEQUENCE [LARGE SCALE GENOMIC DNA]</scope>
    <source>
        <strain evidence="2">s-11</strain>
    </source>
</reference>
<dbReference type="RefSeq" id="WP_033101870.1">
    <property type="nucleotide sequence ID" value="NZ_JACEIP010000010.1"/>
</dbReference>
<dbReference type="Pfam" id="PF06199">
    <property type="entry name" value="Phage_tail_2"/>
    <property type="match status" value="1"/>
</dbReference>
<sequence>MSNKIAGVDVLLYVNVGTDASPNYVVLGGQGDATLNRGADEIDVSSKTDPAGYGDTIIGRKNWSIECEGFIVDSDQALDHLETLFEDRQPVQVELRLPSGKKYSGAGYITDFPLEFPNDDGATYSLTISGSGALTITN</sequence>